<dbReference type="RefSeq" id="WP_311954412.1">
    <property type="nucleotide sequence ID" value="NZ_JAVLVU010000001.1"/>
</dbReference>
<dbReference type="EMBL" id="JAVLVU010000001">
    <property type="protein sequence ID" value="MDT3405620.1"/>
    <property type="molecule type" value="Genomic_DNA"/>
</dbReference>
<protein>
    <recommendedName>
        <fullName evidence="3">Lipocalin-like domain-containing protein</fullName>
    </recommendedName>
</protein>
<name>A0ABU3H3Z1_9SPHI</name>
<evidence type="ECO:0000313" key="1">
    <source>
        <dbReference type="EMBL" id="MDT3405620.1"/>
    </source>
</evidence>
<accession>A0ABU3H3Z1</accession>
<gene>
    <name evidence="1" type="ORF">QE417_004692</name>
</gene>
<organism evidence="1 2">
    <name type="scientific">Mucilaginibacter terrae</name>
    <dbReference type="NCBI Taxonomy" id="1955052"/>
    <lineage>
        <taxon>Bacteria</taxon>
        <taxon>Pseudomonadati</taxon>
        <taxon>Bacteroidota</taxon>
        <taxon>Sphingobacteriia</taxon>
        <taxon>Sphingobacteriales</taxon>
        <taxon>Sphingobacteriaceae</taxon>
        <taxon>Mucilaginibacter</taxon>
    </lineage>
</organism>
<reference evidence="2" key="1">
    <citation type="submission" date="2023-07" db="EMBL/GenBank/DDBJ databases">
        <title>Functional and genomic diversity of the sorghum phyllosphere microbiome.</title>
        <authorList>
            <person name="Shade A."/>
        </authorList>
    </citation>
    <scope>NUCLEOTIDE SEQUENCE [LARGE SCALE GENOMIC DNA]</scope>
    <source>
        <strain evidence="2">SORGH_AS_0422</strain>
    </source>
</reference>
<dbReference type="PROSITE" id="PS51257">
    <property type="entry name" value="PROKAR_LIPOPROTEIN"/>
    <property type="match status" value="1"/>
</dbReference>
<sequence length="153" mass="17245">MMKITPNLRKHALQFLVCTALSLTLFSCKKDKNPSSTILGEWYEKLPASTERHIHFYGDSVKFLIIDYSKPAVTPTTELKGTFIVKGDHLNINITETVSRENNKVISRAPFTGKIYENATFTVNDDKLTLNYTSYPADAPVASTTIFKRILPD</sequence>
<comment type="caution">
    <text evidence="1">The sequence shown here is derived from an EMBL/GenBank/DDBJ whole genome shotgun (WGS) entry which is preliminary data.</text>
</comment>
<evidence type="ECO:0008006" key="3">
    <source>
        <dbReference type="Google" id="ProtNLM"/>
    </source>
</evidence>
<evidence type="ECO:0000313" key="2">
    <source>
        <dbReference type="Proteomes" id="UP001258315"/>
    </source>
</evidence>
<dbReference type="Proteomes" id="UP001258315">
    <property type="component" value="Unassembled WGS sequence"/>
</dbReference>
<keyword evidence="2" id="KW-1185">Reference proteome</keyword>
<proteinExistence type="predicted"/>